<sequence>MNAIRTLQSSAILVAVLLTAAFGQMGQAKIKVCMTSGGLGSWHFDGHTNYTFQGKDSDLDRLSISIARTGAASGDWSCWVTPDTVPWSDGMVQIGARLKNYRFDDLAGMKDLHVATVTLFAGKSSDPDFERVVLDTIPVVMDVGYHLLAERGPGGSAGGEILLHQLPENMPPQEFSHALADPGYVFTGWTGQGVDLGCVLSYPDRPNVWRFDFWRYFIELGQTKQVYLLATFAPANTPVAEDVVVPVETPDGVVTIQFDAVVEAGHTEVSVSSSGPMPPAGFRMGEPPVYYDITTTADYAGDIVICISYDPSTFEGPLDSLRLLHYEDGEWVDCTILPIDETAHVICGVVSSLSPFIVVERIAPPCPAERLEELIAIVAELDLPRGTKNSLSATLNAALRSLERGHTKPAISQLGAFINQVKAQRGKAIAQGTADALVATAQQVIDLLKDMS</sequence>
<dbReference type="Pfam" id="PF22888">
    <property type="entry name" value="FIMAH"/>
    <property type="match status" value="1"/>
</dbReference>
<dbReference type="Proteomes" id="UP001431776">
    <property type="component" value="Unassembled WGS sequence"/>
</dbReference>
<dbReference type="EMBL" id="JASCXX010000003">
    <property type="protein sequence ID" value="MDI6448075.1"/>
    <property type="molecule type" value="Genomic_DNA"/>
</dbReference>
<dbReference type="AlphaFoldDB" id="A0AAW6TTV1"/>
<dbReference type="InterPro" id="IPR054470">
    <property type="entry name" value="FIMAH_dom"/>
</dbReference>
<evidence type="ECO:0000259" key="1">
    <source>
        <dbReference type="Pfam" id="PF22888"/>
    </source>
</evidence>
<gene>
    <name evidence="2" type="ORF">QJ522_03375</name>
</gene>
<feature type="domain" description="FIMAH" evidence="1">
    <location>
        <begin position="376"/>
        <end position="446"/>
    </location>
</feature>
<name>A0AAW6TTV1_9BACT</name>
<organism evidence="2 3">
    <name type="scientific">Anaerobaca lacustris</name>
    <dbReference type="NCBI Taxonomy" id="3044600"/>
    <lineage>
        <taxon>Bacteria</taxon>
        <taxon>Pseudomonadati</taxon>
        <taxon>Planctomycetota</taxon>
        <taxon>Phycisphaerae</taxon>
        <taxon>Sedimentisphaerales</taxon>
        <taxon>Anaerobacaceae</taxon>
        <taxon>Anaerobaca</taxon>
    </lineage>
</organism>
<accession>A0AAW6TTV1</accession>
<dbReference type="RefSeq" id="WP_349243485.1">
    <property type="nucleotide sequence ID" value="NZ_JASCXX010000003.1"/>
</dbReference>
<evidence type="ECO:0000313" key="2">
    <source>
        <dbReference type="EMBL" id="MDI6448075.1"/>
    </source>
</evidence>
<protein>
    <recommendedName>
        <fullName evidence="1">FIMAH domain-containing protein</fullName>
    </recommendedName>
</protein>
<comment type="caution">
    <text evidence="2">The sequence shown here is derived from an EMBL/GenBank/DDBJ whole genome shotgun (WGS) entry which is preliminary data.</text>
</comment>
<proteinExistence type="predicted"/>
<keyword evidence="3" id="KW-1185">Reference proteome</keyword>
<evidence type="ECO:0000313" key="3">
    <source>
        <dbReference type="Proteomes" id="UP001431776"/>
    </source>
</evidence>
<reference evidence="2" key="1">
    <citation type="submission" date="2023-05" db="EMBL/GenBank/DDBJ databases">
        <title>Anaerotaeda fermentans gen. nov., sp. nov., a novel anaerobic planctomycete of the new family within the order Sedimentisphaerales isolated from Taman Peninsula, Russia.</title>
        <authorList>
            <person name="Khomyakova M.A."/>
            <person name="Merkel A.Y."/>
            <person name="Slobodkin A.I."/>
        </authorList>
    </citation>
    <scope>NUCLEOTIDE SEQUENCE</scope>
    <source>
        <strain evidence="2">M17dextr</strain>
    </source>
</reference>